<dbReference type="SUPFAM" id="SSF56349">
    <property type="entry name" value="DNA breaking-rejoining enzymes"/>
    <property type="match status" value="1"/>
</dbReference>
<keyword evidence="1" id="KW-0233">DNA recombination</keyword>
<dbReference type="CDD" id="cd01189">
    <property type="entry name" value="INT_ICEBs1_C_like"/>
    <property type="match status" value="1"/>
</dbReference>
<dbReference type="PANTHER" id="PTHR30349">
    <property type="entry name" value="PHAGE INTEGRASE-RELATED"/>
    <property type="match status" value="1"/>
</dbReference>
<feature type="domain" description="Tyr recombinase" evidence="2">
    <location>
        <begin position="242"/>
        <end position="490"/>
    </location>
</feature>
<dbReference type="InterPro" id="IPR002104">
    <property type="entry name" value="Integrase_catalytic"/>
</dbReference>
<dbReference type="HOGENOM" id="CLU_547371_0_0_9"/>
<evidence type="ECO:0000259" key="2">
    <source>
        <dbReference type="PROSITE" id="PS51898"/>
    </source>
</evidence>
<dbReference type="PANTHER" id="PTHR30349:SF64">
    <property type="entry name" value="PROPHAGE INTEGRASE INTD-RELATED"/>
    <property type="match status" value="1"/>
</dbReference>
<dbReference type="Gene3D" id="1.10.443.10">
    <property type="entry name" value="Intergrase catalytic core"/>
    <property type="match status" value="1"/>
</dbReference>
<gene>
    <name evidence="3" type="ORF">ID09_01420</name>
</gene>
<dbReference type="AlphaFoldDB" id="A0A075SHC3"/>
<dbReference type="InterPro" id="IPR011010">
    <property type="entry name" value="DNA_brk_join_enz"/>
</dbReference>
<name>A0A075SHC3_STRSU</name>
<evidence type="ECO:0000256" key="1">
    <source>
        <dbReference type="ARBA" id="ARBA00023172"/>
    </source>
</evidence>
<dbReference type="InterPro" id="IPR013762">
    <property type="entry name" value="Integrase-like_cat_sf"/>
</dbReference>
<dbReference type="Pfam" id="PF00589">
    <property type="entry name" value="Phage_integrase"/>
    <property type="match status" value="1"/>
</dbReference>
<dbReference type="RefSeq" id="WP_024390704.1">
    <property type="nucleotide sequence ID" value="NZ_ALLE01000024.1"/>
</dbReference>
<organism evidence="3 4">
    <name type="scientific">Streptococcus suis 6407</name>
    <dbReference type="NCBI Taxonomy" id="1214179"/>
    <lineage>
        <taxon>Bacteria</taxon>
        <taxon>Bacillati</taxon>
        <taxon>Bacillota</taxon>
        <taxon>Bacilli</taxon>
        <taxon>Lactobacillales</taxon>
        <taxon>Streptococcaceae</taxon>
        <taxon>Streptococcus</taxon>
    </lineage>
</organism>
<dbReference type="PROSITE" id="PS51898">
    <property type="entry name" value="TYR_RECOMBINASE"/>
    <property type="match status" value="1"/>
</dbReference>
<dbReference type="GO" id="GO:0015074">
    <property type="term" value="P:DNA integration"/>
    <property type="evidence" value="ECO:0007669"/>
    <property type="project" value="InterPro"/>
</dbReference>
<sequence length="498" mass="57990">MKVGKTTRVLTVYQWKPDPSKKGNVLVKFAMRYTHPLITKSRYKYLTGGENKGWYSTKATPTGKDSKGQDKLVISDIKNSQLITKVSKLLNAMIDETVLELTGEKPKEIEPSKTVLLKDIARPYDENKELYGLAFKWWVNRVKPAKNTLNSRVSVYNQHIFPNFNENMSFKQFCMEQEKMQSIIDNATEGISKNIHIYLKMIFDWAVEYGELTISQHPILNKKVKRKTLTSAEEQAKLREDIAEKYLEVEEANQVFDIIEKWTKRHNHELVADVLRIIYLTGMRPSEALGLNEDILDFKNKLIKVHWQRASHNKSDKEMAEQRLTDEKERYRAILKTKESVRTIPMSPKVEEILLKYIERNRFQAKFNPTYRDMGYIFTRIYVKGKNQQGSPLYQSEISMFLRGGSSQSAKYNKKSGKPYADIDDLVDFGRPIHIVPHMFRHSFVSVMADKKVSLNVIREFVGHSEDSKEIEKIYLHVMQKGKHKIEQAMIDLAEIII</sequence>
<dbReference type="GO" id="GO:0006310">
    <property type="term" value="P:DNA recombination"/>
    <property type="evidence" value="ECO:0007669"/>
    <property type="project" value="UniProtKB-KW"/>
</dbReference>
<evidence type="ECO:0000313" key="3">
    <source>
        <dbReference type="EMBL" id="AIG42791.1"/>
    </source>
</evidence>
<dbReference type="PATRIC" id="fig|1214179.4.peg.255"/>
<evidence type="ECO:0000313" key="4">
    <source>
        <dbReference type="Proteomes" id="UP000028185"/>
    </source>
</evidence>
<proteinExistence type="predicted"/>
<dbReference type="GO" id="GO:0003677">
    <property type="term" value="F:DNA binding"/>
    <property type="evidence" value="ECO:0007669"/>
    <property type="project" value="InterPro"/>
</dbReference>
<dbReference type="InterPro" id="IPR050090">
    <property type="entry name" value="Tyrosine_recombinase_XerCD"/>
</dbReference>
<dbReference type="Proteomes" id="UP000028185">
    <property type="component" value="Chromosome"/>
</dbReference>
<accession>A0A075SHC3</accession>
<reference evidence="3 4" key="1">
    <citation type="journal article" date="2014" name="Genome Announc.">
        <title>Whole-Genome Sequence of Streptococcus suis Serotype 4 Reference Strain 6407.</title>
        <authorList>
            <person name="Wang K."/>
            <person name="Chen J."/>
            <person name="Yao H."/>
            <person name="Lu C."/>
        </authorList>
    </citation>
    <scope>NUCLEOTIDE SEQUENCE [LARGE SCALE GENOMIC DNA]</scope>
    <source>
        <strain evidence="3">6407</strain>
    </source>
</reference>
<dbReference type="EMBL" id="CP008921">
    <property type="protein sequence ID" value="AIG42791.1"/>
    <property type="molecule type" value="Genomic_DNA"/>
</dbReference>
<protein>
    <submittedName>
        <fullName evidence="3">Integrase</fullName>
    </submittedName>
</protein>